<proteinExistence type="predicted"/>
<name>A0AAW6TYF5_9BACT</name>
<gene>
    <name evidence="2" type="ORF">QJ522_03235</name>
</gene>
<evidence type="ECO:0000313" key="2">
    <source>
        <dbReference type="EMBL" id="MDI6448048.1"/>
    </source>
</evidence>
<reference evidence="2" key="1">
    <citation type="submission" date="2023-05" db="EMBL/GenBank/DDBJ databases">
        <title>Anaerotaeda fermentans gen. nov., sp. nov., a novel anaerobic planctomycete of the new family within the order Sedimentisphaerales isolated from Taman Peninsula, Russia.</title>
        <authorList>
            <person name="Khomyakova M.A."/>
            <person name="Merkel A.Y."/>
            <person name="Slobodkin A.I."/>
        </authorList>
    </citation>
    <scope>NUCLEOTIDE SEQUENCE</scope>
    <source>
        <strain evidence="2">M17dextr</strain>
    </source>
</reference>
<organism evidence="2 3">
    <name type="scientific">Anaerobaca lacustris</name>
    <dbReference type="NCBI Taxonomy" id="3044600"/>
    <lineage>
        <taxon>Bacteria</taxon>
        <taxon>Pseudomonadati</taxon>
        <taxon>Planctomycetota</taxon>
        <taxon>Phycisphaerae</taxon>
        <taxon>Sedimentisphaerales</taxon>
        <taxon>Anaerobacaceae</taxon>
        <taxon>Anaerobaca</taxon>
    </lineage>
</organism>
<accession>A0AAW6TYF5</accession>
<comment type="caution">
    <text evidence="2">The sequence shown here is derived from an EMBL/GenBank/DDBJ whole genome shotgun (WGS) entry which is preliminary data.</text>
</comment>
<dbReference type="EMBL" id="JASCXX010000003">
    <property type="protein sequence ID" value="MDI6448048.1"/>
    <property type="molecule type" value="Genomic_DNA"/>
</dbReference>
<evidence type="ECO:0000313" key="3">
    <source>
        <dbReference type="Proteomes" id="UP001431776"/>
    </source>
</evidence>
<evidence type="ECO:0000256" key="1">
    <source>
        <dbReference type="SAM" id="MobiDB-lite"/>
    </source>
</evidence>
<keyword evidence="3" id="KW-1185">Reference proteome</keyword>
<feature type="region of interest" description="Disordered" evidence="1">
    <location>
        <begin position="36"/>
        <end position="55"/>
    </location>
</feature>
<dbReference type="RefSeq" id="WP_349243458.1">
    <property type="nucleotide sequence ID" value="NZ_JASCXX010000003.1"/>
</dbReference>
<protein>
    <submittedName>
        <fullName evidence="2">Uncharacterized protein</fullName>
    </submittedName>
</protein>
<dbReference type="Proteomes" id="UP001431776">
    <property type="component" value="Unassembled WGS sequence"/>
</dbReference>
<dbReference type="AlphaFoldDB" id="A0AAW6TYF5"/>
<sequence>MGKPVKHIECVRAPMIEQAINATNWDKTSTWETLASKAAGESCPQKKPQKDPKKK</sequence>